<dbReference type="Proteomes" id="UP001164705">
    <property type="component" value="Chromosome"/>
</dbReference>
<dbReference type="RefSeq" id="WP_267677493.1">
    <property type="nucleotide sequence ID" value="NZ_CP113088.1"/>
</dbReference>
<dbReference type="AlphaFoldDB" id="A0A9E8MX03"/>
<accession>A0A9E8MX03</accession>
<sequence>MNVLDVLSDSLSKTILNLNKIVSVESQNKITTEHILLNKYIESGICLLDMDLTEHQVIINNQLNNHLSILFNPAYLESIIQNLLSNAIKYRHPREESSNKYKLK</sequence>
<dbReference type="InterPro" id="IPR036890">
    <property type="entry name" value="HATPase_C_sf"/>
</dbReference>
<evidence type="ECO:0000313" key="1">
    <source>
        <dbReference type="EMBL" id="WAC02891.1"/>
    </source>
</evidence>
<gene>
    <name evidence="1" type="ORF">N7U66_04480</name>
</gene>
<keyword evidence="2" id="KW-1185">Reference proteome</keyword>
<proteinExistence type="predicted"/>
<dbReference type="KEGG" id="lnu:N7U66_04480"/>
<dbReference type="EMBL" id="CP113088">
    <property type="protein sequence ID" value="WAC02891.1"/>
    <property type="molecule type" value="Genomic_DNA"/>
</dbReference>
<dbReference type="SUPFAM" id="SSF55874">
    <property type="entry name" value="ATPase domain of HSP90 chaperone/DNA topoisomerase II/histidine kinase"/>
    <property type="match status" value="1"/>
</dbReference>
<organism evidence="1 2">
    <name type="scientific">Lacinutrix neustonica</name>
    <dbReference type="NCBI Taxonomy" id="2980107"/>
    <lineage>
        <taxon>Bacteria</taxon>
        <taxon>Pseudomonadati</taxon>
        <taxon>Bacteroidota</taxon>
        <taxon>Flavobacteriia</taxon>
        <taxon>Flavobacteriales</taxon>
        <taxon>Flavobacteriaceae</taxon>
        <taxon>Lacinutrix</taxon>
    </lineage>
</organism>
<dbReference type="Gene3D" id="3.30.565.10">
    <property type="entry name" value="Histidine kinase-like ATPase, C-terminal domain"/>
    <property type="match status" value="1"/>
</dbReference>
<protein>
    <submittedName>
        <fullName evidence="1">Uncharacterized protein</fullName>
    </submittedName>
</protein>
<reference evidence="1" key="1">
    <citation type="submission" date="2022-11" db="EMBL/GenBank/DDBJ databases">
        <title>Lacinutrix neustonica HL-RS19T sp. nov., isolated from the surface microlayer sample of brackish Lake Shihwa.</title>
        <authorList>
            <person name="Choi J.Y."/>
            <person name="Hwang C.Y."/>
        </authorList>
    </citation>
    <scope>NUCLEOTIDE SEQUENCE</scope>
    <source>
        <strain evidence="1">HL-RS19</strain>
    </source>
</reference>
<name>A0A9E8MX03_9FLAO</name>
<evidence type="ECO:0000313" key="2">
    <source>
        <dbReference type="Proteomes" id="UP001164705"/>
    </source>
</evidence>